<proteinExistence type="predicted"/>
<dbReference type="AlphaFoldDB" id="A0A2A5T485"/>
<dbReference type="Proteomes" id="UP000219020">
    <property type="component" value="Unassembled WGS sequence"/>
</dbReference>
<comment type="caution">
    <text evidence="1">The sequence shown here is derived from an EMBL/GenBank/DDBJ whole genome shotgun (WGS) entry which is preliminary data.</text>
</comment>
<gene>
    <name evidence="1" type="ORF">BTN49_1522</name>
</gene>
<name>A0A2A5T485_9GAMM</name>
<organism evidence="1 2">
    <name type="scientific">Candidatus Enterovibrio escicola</name>
    <dbReference type="NCBI Taxonomy" id="1927127"/>
    <lineage>
        <taxon>Bacteria</taxon>
        <taxon>Pseudomonadati</taxon>
        <taxon>Pseudomonadota</taxon>
        <taxon>Gammaproteobacteria</taxon>
        <taxon>Vibrionales</taxon>
        <taxon>Vibrionaceae</taxon>
        <taxon>Enterovibrio</taxon>
    </lineage>
</organism>
<evidence type="ECO:0000313" key="1">
    <source>
        <dbReference type="EMBL" id="PCS22964.1"/>
    </source>
</evidence>
<dbReference type="EMBL" id="NBYY01000013">
    <property type="protein sequence ID" value="PCS22964.1"/>
    <property type="molecule type" value="Genomic_DNA"/>
</dbReference>
<accession>A0A2A5T485</accession>
<keyword evidence="2" id="KW-1185">Reference proteome</keyword>
<reference evidence="2" key="1">
    <citation type="submission" date="2017-04" db="EMBL/GenBank/DDBJ databases">
        <title>Genome evolution of the luminous symbionts of deep sea anglerfish.</title>
        <authorList>
            <person name="Hendry T.A."/>
        </authorList>
    </citation>
    <scope>NUCLEOTIDE SEQUENCE [LARGE SCALE GENOMIC DNA]</scope>
</reference>
<protein>
    <submittedName>
        <fullName evidence="1">Uncharacterized protein</fullName>
    </submittedName>
</protein>
<sequence length="45" mass="4933">MATIALVSNTADTMSFNCFCVPVKTTFNVNGSHDEHHGKVDILHE</sequence>
<evidence type="ECO:0000313" key="2">
    <source>
        <dbReference type="Proteomes" id="UP000219020"/>
    </source>
</evidence>